<gene>
    <name evidence="1" type="ORF">DARMORV10_C04P40250.1</name>
</gene>
<evidence type="ECO:0000313" key="1">
    <source>
        <dbReference type="EMBL" id="CAF1855164.1"/>
    </source>
</evidence>
<accession>A0A816JDG5</accession>
<organism evidence="1">
    <name type="scientific">Brassica napus</name>
    <name type="common">Rape</name>
    <dbReference type="NCBI Taxonomy" id="3708"/>
    <lineage>
        <taxon>Eukaryota</taxon>
        <taxon>Viridiplantae</taxon>
        <taxon>Streptophyta</taxon>
        <taxon>Embryophyta</taxon>
        <taxon>Tracheophyta</taxon>
        <taxon>Spermatophyta</taxon>
        <taxon>Magnoliopsida</taxon>
        <taxon>eudicotyledons</taxon>
        <taxon>Gunneridae</taxon>
        <taxon>Pentapetalae</taxon>
        <taxon>rosids</taxon>
        <taxon>malvids</taxon>
        <taxon>Brassicales</taxon>
        <taxon>Brassicaceae</taxon>
        <taxon>Brassiceae</taxon>
        <taxon>Brassica</taxon>
    </lineage>
</organism>
<protein>
    <submittedName>
        <fullName evidence="1">(rape) hypothetical protein</fullName>
    </submittedName>
</protein>
<dbReference type="AlphaFoldDB" id="A0A816JDG5"/>
<name>A0A816JDG5_BRANA</name>
<dbReference type="Proteomes" id="UP001295469">
    <property type="component" value="Chromosome C04"/>
</dbReference>
<sequence>MSYQNCAWSLNRYNDGAWTILPQNTSDSTAEPTKCVSKQRVTRREHAWSPRPGKLFSLRTVSCVLKLNKS</sequence>
<dbReference type="EMBL" id="HG994368">
    <property type="protein sequence ID" value="CAF1855164.1"/>
    <property type="molecule type" value="Genomic_DNA"/>
</dbReference>
<proteinExistence type="predicted"/>
<reference evidence="1" key="1">
    <citation type="submission" date="2021-01" db="EMBL/GenBank/DDBJ databases">
        <authorList>
            <consortium name="Genoscope - CEA"/>
            <person name="William W."/>
        </authorList>
    </citation>
    <scope>NUCLEOTIDE SEQUENCE</scope>
</reference>